<dbReference type="InterPro" id="IPR036397">
    <property type="entry name" value="RNaseH_sf"/>
</dbReference>
<accession>A0A0N4V3K3</accession>
<comment type="cofactor">
    <cofactor evidence="1">
        <name>Mg(2+)</name>
        <dbReference type="ChEBI" id="CHEBI:18420"/>
    </cofactor>
</comment>
<dbReference type="GO" id="GO:0005737">
    <property type="term" value="C:cytoplasm"/>
    <property type="evidence" value="ECO:0007669"/>
    <property type="project" value="TreeGrafter"/>
</dbReference>
<dbReference type="PANTHER" id="PTHR13058:SF19">
    <property type="entry name" value="LD40940P"/>
    <property type="match status" value="1"/>
</dbReference>
<dbReference type="STRING" id="51028.A0A0N4V3K3"/>
<sequence>MCGSKTVHIKTFVFLDFETTGLFPEEPLNPLFFHQKPGDTERNASRLLDNYISTTNPRKAPRITELSLISISRARVEGAIAEIASQYGEEESASFDAPPTCPVVKLPCNVHTRQINPELDEAAWVEYGMRKIGKNALIYSRNDLEEKNKFAVEWEGVKLFLDQLPKPVCVLAHNGIKYDFRVLHAELLRAGLLQSNPFSSDIYFVDSYLMFMDLEKEIHDDLRTLTQIVDWRLVSTSSKDPASINGHYPAPEVNREDSGFNGRNQIFRSLSTTGVDETVKITKATWLEQYSTPKKSMPQCGTSNEQAK</sequence>
<evidence type="ECO:0000313" key="9">
    <source>
        <dbReference type="WBParaSite" id="EVEC_0000463601-mRNA-1"/>
    </source>
</evidence>
<evidence type="ECO:0000256" key="3">
    <source>
        <dbReference type="ARBA" id="ARBA00022723"/>
    </source>
</evidence>
<dbReference type="OrthoDB" id="10250935at2759"/>
<evidence type="ECO:0000256" key="4">
    <source>
        <dbReference type="ARBA" id="ARBA00022801"/>
    </source>
</evidence>
<keyword evidence="3" id="KW-0479">Metal-binding</keyword>
<keyword evidence="4" id="KW-0378">Hydrolase</keyword>
<keyword evidence="6" id="KW-0460">Magnesium</keyword>
<evidence type="ECO:0000313" key="8">
    <source>
        <dbReference type="Proteomes" id="UP000274131"/>
    </source>
</evidence>
<dbReference type="EMBL" id="UXUI01007830">
    <property type="protein sequence ID" value="VDD89593.1"/>
    <property type="molecule type" value="Genomic_DNA"/>
</dbReference>
<dbReference type="PANTHER" id="PTHR13058">
    <property type="entry name" value="THREE PRIME REPAIR EXONUCLEASE 1, 2"/>
    <property type="match status" value="1"/>
</dbReference>
<gene>
    <name evidence="7" type="ORF">EVEC_LOCUS4344</name>
</gene>
<proteinExistence type="predicted"/>
<reference evidence="9" key="1">
    <citation type="submission" date="2017-02" db="UniProtKB">
        <authorList>
            <consortium name="WormBaseParasite"/>
        </authorList>
    </citation>
    <scope>IDENTIFICATION</scope>
</reference>
<organism evidence="9">
    <name type="scientific">Enterobius vermicularis</name>
    <name type="common">Human pinworm</name>
    <dbReference type="NCBI Taxonomy" id="51028"/>
    <lineage>
        <taxon>Eukaryota</taxon>
        <taxon>Metazoa</taxon>
        <taxon>Ecdysozoa</taxon>
        <taxon>Nematoda</taxon>
        <taxon>Chromadorea</taxon>
        <taxon>Rhabditida</taxon>
        <taxon>Spirurina</taxon>
        <taxon>Oxyuridomorpha</taxon>
        <taxon>Oxyuroidea</taxon>
        <taxon>Oxyuridae</taxon>
        <taxon>Enterobius</taxon>
    </lineage>
</organism>
<keyword evidence="2" id="KW-0540">Nuclease</keyword>
<dbReference type="Proteomes" id="UP000274131">
    <property type="component" value="Unassembled WGS sequence"/>
</dbReference>
<dbReference type="GO" id="GO:0006308">
    <property type="term" value="P:DNA catabolic process"/>
    <property type="evidence" value="ECO:0007669"/>
    <property type="project" value="TreeGrafter"/>
</dbReference>
<reference evidence="7 8" key="2">
    <citation type="submission" date="2018-10" db="EMBL/GenBank/DDBJ databases">
        <authorList>
            <consortium name="Pathogen Informatics"/>
        </authorList>
    </citation>
    <scope>NUCLEOTIDE SEQUENCE [LARGE SCALE GENOMIC DNA]</scope>
</reference>
<evidence type="ECO:0000313" key="7">
    <source>
        <dbReference type="EMBL" id="VDD89593.1"/>
    </source>
</evidence>
<dbReference type="AlphaFoldDB" id="A0A0N4V3K3"/>
<dbReference type="GO" id="GO:0046872">
    <property type="term" value="F:metal ion binding"/>
    <property type="evidence" value="ECO:0007669"/>
    <property type="project" value="UniProtKB-KW"/>
</dbReference>
<evidence type="ECO:0000256" key="1">
    <source>
        <dbReference type="ARBA" id="ARBA00001946"/>
    </source>
</evidence>
<keyword evidence="5" id="KW-0269">Exonuclease</keyword>
<evidence type="ECO:0000256" key="2">
    <source>
        <dbReference type="ARBA" id="ARBA00022722"/>
    </source>
</evidence>
<dbReference type="GO" id="GO:0008296">
    <property type="term" value="F:3'-5'-DNA exonuclease activity"/>
    <property type="evidence" value="ECO:0007669"/>
    <property type="project" value="TreeGrafter"/>
</dbReference>
<evidence type="ECO:0000256" key="6">
    <source>
        <dbReference type="ARBA" id="ARBA00022842"/>
    </source>
</evidence>
<name>A0A0N4V3K3_ENTVE</name>
<keyword evidence="8" id="KW-1185">Reference proteome</keyword>
<dbReference type="InterPro" id="IPR012337">
    <property type="entry name" value="RNaseH-like_sf"/>
</dbReference>
<dbReference type="GO" id="GO:0003676">
    <property type="term" value="F:nucleic acid binding"/>
    <property type="evidence" value="ECO:0007669"/>
    <property type="project" value="InterPro"/>
</dbReference>
<dbReference type="WBParaSite" id="EVEC_0000463601-mRNA-1">
    <property type="protein sequence ID" value="EVEC_0000463601-mRNA-1"/>
    <property type="gene ID" value="EVEC_0000463601"/>
</dbReference>
<dbReference type="SUPFAM" id="SSF53098">
    <property type="entry name" value="Ribonuclease H-like"/>
    <property type="match status" value="1"/>
</dbReference>
<dbReference type="Gene3D" id="3.30.420.10">
    <property type="entry name" value="Ribonuclease H-like superfamily/Ribonuclease H"/>
    <property type="match status" value="1"/>
</dbReference>
<protein>
    <submittedName>
        <fullName evidence="9">Exonuclease domain-containing protein</fullName>
    </submittedName>
</protein>
<dbReference type="InterPro" id="IPR040393">
    <property type="entry name" value="TREX1/2"/>
</dbReference>
<evidence type="ECO:0000256" key="5">
    <source>
        <dbReference type="ARBA" id="ARBA00022839"/>
    </source>
</evidence>